<dbReference type="Gene3D" id="1.10.1200.80">
    <property type="entry name" value="Putative flavin oxidoreducatase, domain 2"/>
    <property type="match status" value="1"/>
</dbReference>
<sequence length="422" mass="47653">MDSRAIQDTHPKRFSYIEKQNSYIEKKNTDPKNFPDTKKNIDYSNQACDANTKLHNSIIIGGKHVNNRMFLAPMAGLGHVAFRELLAEFGGFGLLFTGMCSAKAVPTENPDHSTVFKWREEELPWLVCQLFGSEPKSMVNAAKRIQREGFFGVDLNFGCCAAAICKKGSGAALLRNQTLSMEIVSRVRDAVSIPLFVKFRTGWENNPDQSAQMAAMFQKSGADALVFHPRVAPDRRARPPKWEHIKYIKNAVSIPVFGNGNIFDENDCKKMLHISGCDGVSIGRMAVAKPWIFAHLNLHSRTPALSDHENDMTVFKTNNNIAISHQPENFTAFQAPNIDSPNIYHYTLSRFITLLLKHHDEKTSIKFFKKFVPYFAAGFKFGHKLSQKLLKCENTDEIRQNIDSLFIPLPETISRPNLNLFS</sequence>
<dbReference type="CDD" id="cd02801">
    <property type="entry name" value="DUS_like_FMN"/>
    <property type="match status" value="1"/>
</dbReference>
<evidence type="ECO:0000313" key="3">
    <source>
        <dbReference type="Proteomes" id="UP000191931"/>
    </source>
</evidence>
<evidence type="ECO:0000259" key="1">
    <source>
        <dbReference type="Pfam" id="PF01207"/>
    </source>
</evidence>
<dbReference type="SUPFAM" id="SSF51395">
    <property type="entry name" value="FMN-linked oxidoreductases"/>
    <property type="match status" value="1"/>
</dbReference>
<feature type="domain" description="DUS-like FMN-binding" evidence="1">
    <location>
        <begin position="71"/>
        <end position="302"/>
    </location>
</feature>
<dbReference type="InterPro" id="IPR013785">
    <property type="entry name" value="Aldolase_TIM"/>
</dbReference>
<dbReference type="GO" id="GO:0017150">
    <property type="term" value="F:tRNA dihydrouridine synthase activity"/>
    <property type="evidence" value="ECO:0007669"/>
    <property type="project" value="TreeGrafter"/>
</dbReference>
<organism evidence="2 3">
    <name type="scientific">Desulfamplus magnetovallimortis</name>
    <dbReference type="NCBI Taxonomy" id="1246637"/>
    <lineage>
        <taxon>Bacteria</taxon>
        <taxon>Pseudomonadati</taxon>
        <taxon>Thermodesulfobacteriota</taxon>
        <taxon>Desulfobacteria</taxon>
        <taxon>Desulfobacterales</taxon>
        <taxon>Desulfobacteraceae</taxon>
        <taxon>Desulfamplus</taxon>
    </lineage>
</organism>
<accession>A0A1W1HIG2</accession>
<dbReference type="InterPro" id="IPR035587">
    <property type="entry name" value="DUS-like_FMN-bd"/>
</dbReference>
<dbReference type="AlphaFoldDB" id="A0A1W1HIG2"/>
<gene>
    <name evidence="2" type="ORF">MTBBW1_600035</name>
</gene>
<name>A0A1W1HIG2_9BACT</name>
<keyword evidence="2" id="KW-0560">Oxidoreductase</keyword>
<dbReference type="RefSeq" id="WP_080801636.1">
    <property type="nucleotide sequence ID" value="NZ_LT828542.1"/>
</dbReference>
<reference evidence="2 3" key="1">
    <citation type="submission" date="2017-03" db="EMBL/GenBank/DDBJ databases">
        <authorList>
            <person name="Afonso C.L."/>
            <person name="Miller P.J."/>
            <person name="Scott M.A."/>
            <person name="Spackman E."/>
            <person name="Goraichik I."/>
            <person name="Dimitrov K.M."/>
            <person name="Suarez D.L."/>
            <person name="Swayne D.E."/>
        </authorList>
    </citation>
    <scope>NUCLEOTIDE SEQUENCE [LARGE SCALE GENOMIC DNA]</scope>
    <source>
        <strain evidence="2">PRJEB14757</strain>
    </source>
</reference>
<proteinExistence type="predicted"/>
<dbReference type="PANTHER" id="PTHR45846">
    <property type="entry name" value="TRNA-DIHYDROURIDINE(47) SYNTHASE [NAD(P)(+)]-LIKE"/>
    <property type="match status" value="1"/>
</dbReference>
<dbReference type="InterPro" id="IPR024036">
    <property type="entry name" value="tRNA-dHydroUridine_Synthase_C"/>
</dbReference>
<keyword evidence="3" id="KW-1185">Reference proteome</keyword>
<dbReference type="Gene3D" id="3.20.20.70">
    <property type="entry name" value="Aldolase class I"/>
    <property type="match status" value="1"/>
</dbReference>
<dbReference type="PANTHER" id="PTHR45846:SF1">
    <property type="entry name" value="TRNA-DIHYDROURIDINE(47) SYNTHASE [NAD(P)(+)]-LIKE"/>
    <property type="match status" value="1"/>
</dbReference>
<dbReference type="EC" id="1.-.-.-" evidence="2"/>
<dbReference type="Pfam" id="PF01207">
    <property type="entry name" value="Dus"/>
    <property type="match status" value="1"/>
</dbReference>
<dbReference type="GO" id="GO:0003723">
    <property type="term" value="F:RNA binding"/>
    <property type="evidence" value="ECO:0007669"/>
    <property type="project" value="TreeGrafter"/>
</dbReference>
<dbReference type="STRING" id="1246637.MTBBW1_600035"/>
<dbReference type="Proteomes" id="UP000191931">
    <property type="component" value="Unassembled WGS sequence"/>
</dbReference>
<protein>
    <submittedName>
        <fullName evidence="2">tRNA-dihydrouridine synthase</fullName>
        <ecNumber evidence="2">1.-.-.-</ecNumber>
    </submittedName>
</protein>
<dbReference type="EMBL" id="FWEV01000304">
    <property type="protein sequence ID" value="SLM32205.1"/>
    <property type="molecule type" value="Genomic_DNA"/>
</dbReference>
<evidence type="ECO:0000313" key="2">
    <source>
        <dbReference type="EMBL" id="SLM32205.1"/>
    </source>
</evidence>